<keyword evidence="2" id="KW-1185">Reference proteome</keyword>
<evidence type="ECO:0000313" key="2">
    <source>
        <dbReference type="Proteomes" id="UP001339167"/>
    </source>
</evidence>
<dbReference type="Pfam" id="PF05147">
    <property type="entry name" value="LANC_like"/>
    <property type="match status" value="1"/>
</dbReference>
<gene>
    <name evidence="1" type="ORF">QWF21_14855</name>
</gene>
<dbReference type="Proteomes" id="UP001339167">
    <property type="component" value="Unassembled WGS sequence"/>
</dbReference>
<organism evidence="1 2">
    <name type="scientific">Alkalimonas mucilaginosa</name>
    <dbReference type="NCBI Taxonomy" id="3057676"/>
    <lineage>
        <taxon>Bacteria</taxon>
        <taxon>Pseudomonadati</taxon>
        <taxon>Pseudomonadota</taxon>
        <taxon>Gammaproteobacteria</taxon>
        <taxon>Alkalimonas</taxon>
    </lineage>
</organism>
<dbReference type="SUPFAM" id="SSF158745">
    <property type="entry name" value="LanC-like"/>
    <property type="match status" value="1"/>
</dbReference>
<dbReference type="RefSeq" id="WP_330088825.1">
    <property type="nucleotide sequence ID" value="NZ_JAUGZK010000013.1"/>
</dbReference>
<protein>
    <submittedName>
        <fullName evidence="1">Lanthionine synthetase LanC family protein</fullName>
    </submittedName>
</protein>
<dbReference type="Gene3D" id="1.50.10.20">
    <property type="match status" value="1"/>
</dbReference>
<dbReference type="EMBL" id="JAUGZK010000013">
    <property type="protein sequence ID" value="MEE2025515.1"/>
    <property type="molecule type" value="Genomic_DNA"/>
</dbReference>
<dbReference type="InterPro" id="IPR007822">
    <property type="entry name" value="LANC-like"/>
</dbReference>
<accession>A0ABU7JIM4</accession>
<sequence length="398" mass="43636">MADTTKIKNIIALLTAHITDNMHPPSQPGILSGRAGQLLFLWYAARWIPGLISESQFEDLLADLSPNMEVPYAMCFGHGLSGIAWFYEVILNDTEYQAEFNANSDTVLHDYVLSAQGNAEFEYVLGLNGIAAYAARRAHHGQGKQLIESLVAELIARAHFFHENECSWPTQPTSAYRLVEDKDEQEFNLGLAHGVPGILAALIALIPHLDEEDCKLKATKVLRAGCHWLVKQQQDPATYGSYYANLAGYPAKSRLGWCYGDLTIALTLFRAGALLSEPGYSKLAQAISLHASSRGPTDAMIQDAGLCHGAAGLIVIFSLLQRYYPHPEIAAASAHWRDFVLSRFEKQGLAGFNKLKDGPDNLHFEEDYSFLSGYAGVGLCLLVAAGQEPDWIDALLLA</sequence>
<proteinExistence type="predicted"/>
<name>A0ABU7JIM4_9GAMM</name>
<comment type="caution">
    <text evidence="1">The sequence shown here is derived from an EMBL/GenBank/DDBJ whole genome shotgun (WGS) entry which is preliminary data.</text>
</comment>
<reference evidence="1 2" key="1">
    <citation type="submission" date="2023-06" db="EMBL/GenBank/DDBJ databases">
        <title>Alkalimonas sp., MEB004 an alkaliphilic bacterium isolated from Lonar Lake, India.</title>
        <authorList>
            <person name="Joshi A."/>
            <person name="Thite S."/>
        </authorList>
    </citation>
    <scope>NUCLEOTIDE SEQUENCE [LARGE SCALE GENOMIC DNA]</scope>
    <source>
        <strain evidence="1 2">MEB004</strain>
    </source>
</reference>
<evidence type="ECO:0000313" key="1">
    <source>
        <dbReference type="EMBL" id="MEE2025515.1"/>
    </source>
</evidence>
<dbReference type="SMART" id="SM01260">
    <property type="entry name" value="LANC_like"/>
    <property type="match status" value="1"/>
</dbReference>